<feature type="region of interest" description="Disordered" evidence="2">
    <location>
        <begin position="341"/>
        <end position="366"/>
    </location>
</feature>
<dbReference type="InterPro" id="IPR057670">
    <property type="entry name" value="SH3_retrovirus"/>
</dbReference>
<dbReference type="EMBL" id="NQIK02000001">
    <property type="protein sequence ID" value="KAF7576143.1"/>
    <property type="molecule type" value="Genomic_DNA"/>
</dbReference>
<evidence type="ECO:0000256" key="2">
    <source>
        <dbReference type="SAM" id="MobiDB-lite"/>
    </source>
</evidence>
<dbReference type="GeneID" id="90953851"/>
<dbReference type="Pfam" id="PF07727">
    <property type="entry name" value="RVT_2"/>
    <property type="match status" value="2"/>
</dbReference>
<gene>
    <name evidence="4" type="ORF">PtrM4_003830</name>
</gene>
<dbReference type="InterPro" id="IPR043502">
    <property type="entry name" value="DNA/RNA_pol_sf"/>
</dbReference>
<dbReference type="PANTHER" id="PTHR11439">
    <property type="entry name" value="GAG-POL-RELATED RETROTRANSPOSON"/>
    <property type="match status" value="1"/>
</dbReference>
<evidence type="ECO:0000313" key="4">
    <source>
        <dbReference type="EMBL" id="KAF7576143.1"/>
    </source>
</evidence>
<comment type="caution">
    <text evidence="4">The sequence shown here is derived from an EMBL/GenBank/DDBJ whole genome shotgun (WGS) entry which is preliminary data.</text>
</comment>
<protein>
    <recommendedName>
        <fullName evidence="3">Integrase catalytic domain-containing protein</fullName>
    </recommendedName>
</protein>
<evidence type="ECO:0000256" key="1">
    <source>
        <dbReference type="ARBA" id="ARBA00022884"/>
    </source>
</evidence>
<dbReference type="InterPro" id="IPR012337">
    <property type="entry name" value="RNaseH-like_sf"/>
</dbReference>
<dbReference type="SUPFAM" id="SSF56672">
    <property type="entry name" value="DNA/RNA polymerases"/>
    <property type="match status" value="2"/>
</dbReference>
<dbReference type="Pfam" id="PF25597">
    <property type="entry name" value="SH3_retrovirus"/>
    <property type="match status" value="1"/>
</dbReference>
<dbReference type="GO" id="GO:0003723">
    <property type="term" value="F:RNA binding"/>
    <property type="evidence" value="ECO:0007669"/>
    <property type="project" value="UniProtKB-KW"/>
</dbReference>
<feature type="domain" description="Integrase catalytic" evidence="3">
    <location>
        <begin position="601"/>
        <end position="769"/>
    </location>
</feature>
<name>A0A834VUE0_9PLEO</name>
<reference evidence="4 5" key="1">
    <citation type="journal article" date="2018" name="BMC Genomics">
        <title>Comparative genomics of the wheat fungal pathogen Pyrenophora tritici-repentis reveals chromosomal variations and genome plasticity.</title>
        <authorList>
            <person name="Moolhuijzen P."/>
            <person name="See P.T."/>
            <person name="Hane J.K."/>
            <person name="Shi G."/>
            <person name="Liu Z."/>
            <person name="Oliver R.P."/>
            <person name="Moffat C.S."/>
        </authorList>
    </citation>
    <scope>NUCLEOTIDE SEQUENCE [LARGE SCALE GENOMIC DNA]</scope>
    <source>
        <strain evidence="4">M4</strain>
    </source>
</reference>
<dbReference type="PROSITE" id="PS50994">
    <property type="entry name" value="INTEGRASE"/>
    <property type="match status" value="1"/>
</dbReference>
<feature type="compositionally biased region" description="Polar residues" evidence="2">
    <location>
        <begin position="1548"/>
        <end position="1560"/>
    </location>
</feature>
<dbReference type="GO" id="GO:0005634">
    <property type="term" value="C:nucleus"/>
    <property type="evidence" value="ECO:0007669"/>
    <property type="project" value="UniProtKB-ARBA"/>
</dbReference>
<dbReference type="PANTHER" id="PTHR11439:SF440">
    <property type="entry name" value="INTEGRASE CATALYTIC DOMAIN-CONTAINING PROTEIN"/>
    <property type="match status" value="1"/>
</dbReference>
<dbReference type="GO" id="GO:0015074">
    <property type="term" value="P:DNA integration"/>
    <property type="evidence" value="ECO:0007669"/>
    <property type="project" value="InterPro"/>
</dbReference>
<dbReference type="KEGG" id="ptrr:90953851"/>
<organism evidence="4 5">
    <name type="scientific">Pyrenophora tritici-repentis</name>
    <dbReference type="NCBI Taxonomy" id="45151"/>
    <lineage>
        <taxon>Eukaryota</taxon>
        <taxon>Fungi</taxon>
        <taxon>Dikarya</taxon>
        <taxon>Ascomycota</taxon>
        <taxon>Pezizomycotina</taxon>
        <taxon>Dothideomycetes</taxon>
        <taxon>Pleosporomycetidae</taxon>
        <taxon>Pleosporales</taxon>
        <taxon>Pleosporineae</taxon>
        <taxon>Pleosporaceae</taxon>
        <taxon>Pyrenophora</taxon>
    </lineage>
</organism>
<dbReference type="InterPro" id="IPR013103">
    <property type="entry name" value="RVT_2"/>
</dbReference>
<sequence length="2206" mass="252993">MATQEHEMQVTRASVTLRKPDDWSKWLFTRKISADRNGLWEYVNPDLSPERLKMLEDERPKELEVRRFRNPLTDEQIDIPDLTATELATYNSWARRFDRDEARWLTKEKALRNLSLEIVQTIDVKHLDLILDCADAYSQLRTLKKHLCPSIGERNHQLRARYTAVCTRPKTANLDTWFDEWVTITRLLTEAKMPETTGNRAQEEFILSIRGLDDSWAATQLQDLIKKEQKNEEFPLIADLIAEFRSYYRRTRPIASGLGTFATLEVASSGNSQGSRTRTGPWTPRCLDGENHKFDNCPYVNQSVRTKGWKPDKAIQDKFTELRDSPTSNSIANALRATERGLKKKTKPQAEVQSSSMISMDDGQPARNKPHVNAVLQTAAATGLSAPPLLTRWILDPGSNCHVTNTKGADWILTKKGEPLDCVYAGGALTQVEEWGETTIQVKTPTGEGQMKLTWVAYIPGFFTSVVGLSRSRSLGINFDSGRDCLYQKKASNVICLLQYRNGHWLVDVEKDQKVELDLLSTYATRYTKPSKEPRKDLLVSQDTAHRMFGHISRKAVGHLNDHVIGISVEEQAIAPTWTDCQVCIETKLHKFVSRRAQSELAERPFYRIGMDLVQLRERNERCYNGDLWMLHAVCSYSKWHEACCLADKSSGTLKRTVMRLLAKIKRQFDAVVVVVKLDNERGYSELLYVLKDLGIIVEPRAEYTEEQNGLSEQAGKMIVIRARAVRIDGRLPMELSNECCLVAVYLLNRTPVESLGWKTPYEVVRGQKPSAAHLNVVGARAYVLNNKLKRGEKLESRALIGQLVGYDSTNIYRVWMPALGRVLRTRDVVFMSNDGTEPVYPDRQTLREVVTILDVPEPLEETDQEIEMLLQSAQRDWSVEMPRGWEQIPAEAEAPDRRLNNAPRREEISGQVSESNVLTGKRQRKTLGTYFVAFAQALQQTEPQKSRLHRDELPPPPKRWNDLEKHPFGQEFKAAAAKEFKSCREKGCFKTTSATVINSQRLPLMWVFTYKFNEDGLLYKYKARLVVRGDLQEDWGDTYAATLAARVFRFLMALTAAFGLKAYQYDVLNAFLNAPLEKLVYVQTPDPYVEELGKILELKRALYGLKDAPLLWYKHLKETLIKLGLKPVKDVPCLFTNERLIVFFYVDDIVVLVHPDHLDDHQEFERRLEAVYDLRKLGELKWFLGIRVLRDWTAGKIWLTQDSFIEKVVNKYDLDQKSGGRYPAVPLVENSLAQSTEDTSNQRTQLYQQLVGSLAYISTFTRPDVARAHSVLARHLQNPGQKHVSAVKHVWRYLYGTRHLAIRASQQIAESSSYVWEKSLFYGASDAAFADDVESRQSSHGYLFKLYGMPIDWKATRQRSVTKSTTEAELIALSATGGEMEWWTRVFQHIKFDPEIQPTIYCDNEQTVGIVKKEDERLHTKLRHVDTHQMWVRQEVQEGRLCVEWCPTAEMPADGLTKSLVRQKHAEFVRQLGLENVRQLLTTHVNTPEPTELWHWHYCSSSIATQCNAVLLLSSHRYKFELGNLDKEFDNSATPESTIRVRHPDDSPTTPESMVSRRQNVPGGWGDQYQDYVPDRYQNNAPRRLNPEVGSQENVIEGHRRRHRANYSDHNHLSTNMTYYSTFLAAISQPETTKLFGELPKVRLYRDQLPPPPKRYRDVATHPFANEFQKAMNVEFDNCWKKGCFAQTPATSSTADAEVLPLMWVYTYKFDQDGYLYKFKARLVVRGDLQAEWGDTYAATLAARVFRGLIALAAAFDLLMFQYDALNAFLNARVNRKLFCYTPEGFAKQYGELLLIRRALYGLKEAPLLWYAELQKTLKKLGLKAVPGVPCLFANNDLIVFFYVDDIVVLVHPSKTSYKEEFEKRLLQIYDLRILGKLSWFLGIRVIRDRPSKSIWLIQDSFINKVASKFNLTSDKGYPDFPMKENVLPPSTEEPNSKRTKIYQQLVGSLAYIATFTRPDVARAHSVLARHLANPGQKHLYAAIHCWRYLIGKRNLALKASGTQNEKDLFVIPVENADKYTDTVEPIFYGASDAAYADEPDTRRSSEGYLFKLYGLPVDWKAAIQKTVTKSTTEAELLALSRAGGEMEWWNRLFREIRFNPDIVSKIWCDNQQTVGIVTKAEEKLQTKLKHVDIHQLWLRQEVEAGRIHVDWKPTAYMPADGLTKVLPRQKHAQFIKQLGLEDVSDRLITTIKDINNESLLEIHD</sequence>
<dbReference type="Gene3D" id="3.30.420.10">
    <property type="entry name" value="Ribonuclease H-like superfamily/Ribonuclease H"/>
    <property type="match status" value="1"/>
</dbReference>
<evidence type="ECO:0000259" key="3">
    <source>
        <dbReference type="PROSITE" id="PS50994"/>
    </source>
</evidence>
<feature type="compositionally biased region" description="Basic and acidic residues" evidence="2">
    <location>
        <begin position="950"/>
        <end position="964"/>
    </location>
</feature>
<keyword evidence="1" id="KW-0694">RNA-binding</keyword>
<dbReference type="CDD" id="cd09272">
    <property type="entry name" value="RNase_HI_RT_Ty1"/>
    <property type="match status" value="2"/>
</dbReference>
<feature type="region of interest" description="Disordered" evidence="2">
    <location>
        <begin position="943"/>
        <end position="964"/>
    </location>
</feature>
<dbReference type="SUPFAM" id="SSF53098">
    <property type="entry name" value="Ribonuclease H-like"/>
    <property type="match status" value="1"/>
</dbReference>
<evidence type="ECO:0000313" key="5">
    <source>
        <dbReference type="Proteomes" id="UP000245464"/>
    </source>
</evidence>
<feature type="region of interest" description="Disordered" evidence="2">
    <location>
        <begin position="1530"/>
        <end position="1587"/>
    </location>
</feature>
<dbReference type="InterPro" id="IPR001584">
    <property type="entry name" value="Integrase_cat-core"/>
</dbReference>
<dbReference type="RefSeq" id="XP_065964889.1">
    <property type="nucleotide sequence ID" value="XM_066102687.1"/>
</dbReference>
<proteinExistence type="predicted"/>
<accession>A0A834VUE0</accession>
<dbReference type="Proteomes" id="UP000245464">
    <property type="component" value="Chromosome 1"/>
</dbReference>
<dbReference type="InterPro" id="IPR036397">
    <property type="entry name" value="RNaseH_sf"/>
</dbReference>